<name>A0ABU4VP43_9ACTN</name>
<evidence type="ECO:0000313" key="2">
    <source>
        <dbReference type="EMBL" id="MDX8153608.1"/>
    </source>
</evidence>
<evidence type="ECO:0008006" key="4">
    <source>
        <dbReference type="Google" id="ProtNLM"/>
    </source>
</evidence>
<accession>A0ABU4VP43</accession>
<keyword evidence="1" id="KW-0732">Signal</keyword>
<evidence type="ECO:0000256" key="1">
    <source>
        <dbReference type="SAM" id="SignalP"/>
    </source>
</evidence>
<feature type="chain" id="PRO_5047180271" description="Cellulase family glycosylhydrolase" evidence="1">
    <location>
        <begin position="38"/>
        <end position="364"/>
    </location>
</feature>
<dbReference type="RefSeq" id="WP_319955758.1">
    <property type="nucleotide sequence ID" value="NZ_JAXAVX010000017.1"/>
</dbReference>
<dbReference type="Proteomes" id="UP001277761">
    <property type="component" value="Unassembled WGS sequence"/>
</dbReference>
<keyword evidence="3" id="KW-1185">Reference proteome</keyword>
<proteinExistence type="predicted"/>
<comment type="caution">
    <text evidence="2">The sequence shown here is derived from an EMBL/GenBank/DDBJ whole genome shotgun (WGS) entry which is preliminary data.</text>
</comment>
<dbReference type="EMBL" id="JAXAVX010000017">
    <property type="protein sequence ID" value="MDX8153608.1"/>
    <property type="molecule type" value="Genomic_DNA"/>
</dbReference>
<reference evidence="2 3" key="1">
    <citation type="submission" date="2023-11" db="EMBL/GenBank/DDBJ databases">
        <authorList>
            <person name="Xu M."/>
            <person name="Jiang T."/>
        </authorList>
    </citation>
    <scope>NUCLEOTIDE SEQUENCE [LARGE SCALE GENOMIC DNA]</scope>
    <source>
        <strain evidence="2 3">SD</strain>
    </source>
</reference>
<protein>
    <recommendedName>
        <fullName evidence="4">Cellulase family glycosylhydrolase</fullName>
    </recommendedName>
</protein>
<dbReference type="InterPro" id="IPR017853">
    <property type="entry name" value="GH"/>
</dbReference>
<evidence type="ECO:0000313" key="3">
    <source>
        <dbReference type="Proteomes" id="UP001277761"/>
    </source>
</evidence>
<gene>
    <name evidence="2" type="ORF">SK069_18570</name>
</gene>
<feature type="signal peptide" evidence="1">
    <location>
        <begin position="1"/>
        <end position="37"/>
    </location>
</feature>
<organism evidence="2 3">
    <name type="scientific">Patulibacter brassicae</name>
    <dbReference type="NCBI Taxonomy" id="1705717"/>
    <lineage>
        <taxon>Bacteria</taxon>
        <taxon>Bacillati</taxon>
        <taxon>Actinomycetota</taxon>
        <taxon>Thermoleophilia</taxon>
        <taxon>Solirubrobacterales</taxon>
        <taxon>Patulibacteraceae</taxon>
        <taxon>Patulibacter</taxon>
    </lineage>
</organism>
<dbReference type="SUPFAM" id="SSF51445">
    <property type="entry name" value="(Trans)glycosidases"/>
    <property type="match status" value="1"/>
</dbReference>
<sequence>MSALLIRRSGPRRAARLALALLALAAAAVALPSSAVALDKGLMDETLPRSDDPAQRAEFFGVARQAGVSVARTYLHWDGTTDFPFPHEIDSIRRMAQEGAAHGITTLFVGINGELGRRYADARQIDLEAYRRMVRRSVEALRGLPVRLVWSPLNEANFASQMPKRNGAETWRRMQNLAYDEVKALDPSALVVAGELAPYARNTRNSTHPGQFWRQALGLTSDWKRRAGTSDAEYAVRADAVTLHSYDYLENPSSTSRSTTRWTIRNLGTTRRLLARAAKTGRLPRVAAKRLYITEFAYLAEGKQKISEQRAATYLRRAWRIALRERVRTFIWFQVRDPPAIFPSGLRTRDGRDRPVLGVFRTLR</sequence>
<dbReference type="Gene3D" id="3.20.20.80">
    <property type="entry name" value="Glycosidases"/>
    <property type="match status" value="1"/>
</dbReference>